<sequence>MAKKITIYDLAQKLNISPATVSRSLNDHPAISQKTKDKVLSVARETGYRTNKFAANLSKQRSKTIGVIVPKLNSIFMSTVLSGIEKIANNFGYNLVISQSLESQEKEKLNAKTLFDSGIDALLVSLAYETENYDHFTTYTDRKIPLLFFDRLCDLPNCPTISIDNEAAGYDATRHLIEKGCKNIVHITGSLRRNVYTDRLEGYKRALYKNKLPVRPENIIESDLNIYKVQEFVAYIKASKHKVDGIFVSNDTFAVNCIKELKKEGFRIPEDIKIIGFNNDPVSEVISPNLSTIEYPGYKMGILAGQSIISHLNGSINIQSADQIIIKHKLIARESTQI</sequence>
<dbReference type="SUPFAM" id="SSF53822">
    <property type="entry name" value="Periplasmic binding protein-like I"/>
    <property type="match status" value="1"/>
</dbReference>
<dbReference type="Pfam" id="PF13377">
    <property type="entry name" value="Peripla_BP_3"/>
    <property type="match status" value="1"/>
</dbReference>
<dbReference type="Gene3D" id="1.10.260.40">
    <property type="entry name" value="lambda repressor-like DNA-binding domains"/>
    <property type="match status" value="1"/>
</dbReference>
<dbReference type="EMBL" id="FTOB01000010">
    <property type="protein sequence ID" value="SIT09778.1"/>
    <property type="molecule type" value="Genomic_DNA"/>
</dbReference>
<dbReference type="PANTHER" id="PTHR30146">
    <property type="entry name" value="LACI-RELATED TRANSCRIPTIONAL REPRESSOR"/>
    <property type="match status" value="1"/>
</dbReference>
<accession>A0ABY1L1E5</accession>
<evidence type="ECO:0000256" key="3">
    <source>
        <dbReference type="ARBA" id="ARBA00023163"/>
    </source>
</evidence>
<evidence type="ECO:0000313" key="6">
    <source>
        <dbReference type="Proteomes" id="UP000185728"/>
    </source>
</evidence>
<protein>
    <submittedName>
        <fullName evidence="5">Transcriptional regulator, LacI family</fullName>
    </submittedName>
</protein>
<keyword evidence="6" id="KW-1185">Reference proteome</keyword>
<dbReference type="CDD" id="cd06267">
    <property type="entry name" value="PBP1_LacI_sugar_binding-like"/>
    <property type="match status" value="1"/>
</dbReference>
<evidence type="ECO:0000256" key="2">
    <source>
        <dbReference type="ARBA" id="ARBA00023125"/>
    </source>
</evidence>
<dbReference type="InterPro" id="IPR010982">
    <property type="entry name" value="Lambda_DNA-bd_dom_sf"/>
</dbReference>
<keyword evidence="1" id="KW-0805">Transcription regulation</keyword>
<dbReference type="RefSeq" id="WP_076457007.1">
    <property type="nucleotide sequence ID" value="NZ_FTOB01000010.1"/>
</dbReference>
<keyword evidence="3" id="KW-0804">Transcription</keyword>
<proteinExistence type="predicted"/>
<dbReference type="InterPro" id="IPR046335">
    <property type="entry name" value="LacI/GalR-like_sensor"/>
</dbReference>
<dbReference type="SMART" id="SM00354">
    <property type="entry name" value="HTH_LACI"/>
    <property type="match status" value="1"/>
</dbReference>
<dbReference type="InterPro" id="IPR000843">
    <property type="entry name" value="HTH_LacI"/>
</dbReference>
<dbReference type="PROSITE" id="PS50932">
    <property type="entry name" value="HTH_LACI_2"/>
    <property type="match status" value="1"/>
</dbReference>
<feature type="domain" description="HTH lacI-type" evidence="4">
    <location>
        <begin position="5"/>
        <end position="59"/>
    </location>
</feature>
<dbReference type="PANTHER" id="PTHR30146:SF109">
    <property type="entry name" value="HTH-TYPE TRANSCRIPTIONAL REGULATOR GALS"/>
    <property type="match status" value="1"/>
</dbReference>
<gene>
    <name evidence="5" type="ORF">SAMN05421766_1106</name>
</gene>
<dbReference type="CDD" id="cd01392">
    <property type="entry name" value="HTH_LacI"/>
    <property type="match status" value="1"/>
</dbReference>
<evidence type="ECO:0000313" key="5">
    <source>
        <dbReference type="EMBL" id="SIT09778.1"/>
    </source>
</evidence>
<comment type="caution">
    <text evidence="5">The sequence shown here is derived from an EMBL/GenBank/DDBJ whole genome shotgun (WGS) entry which is preliminary data.</text>
</comment>
<dbReference type="SUPFAM" id="SSF47413">
    <property type="entry name" value="lambda repressor-like DNA-binding domains"/>
    <property type="match status" value="1"/>
</dbReference>
<evidence type="ECO:0000259" key="4">
    <source>
        <dbReference type="PROSITE" id="PS50932"/>
    </source>
</evidence>
<dbReference type="Gene3D" id="3.40.50.2300">
    <property type="match status" value="2"/>
</dbReference>
<dbReference type="InterPro" id="IPR028082">
    <property type="entry name" value="Peripla_BP_I"/>
</dbReference>
<organism evidence="5 6">
    <name type="scientific">Zobellia uliginosa</name>
    <dbReference type="NCBI Taxonomy" id="143224"/>
    <lineage>
        <taxon>Bacteria</taxon>
        <taxon>Pseudomonadati</taxon>
        <taxon>Bacteroidota</taxon>
        <taxon>Flavobacteriia</taxon>
        <taxon>Flavobacteriales</taxon>
        <taxon>Flavobacteriaceae</taxon>
        <taxon>Zobellia</taxon>
    </lineage>
</organism>
<keyword evidence="2" id="KW-0238">DNA-binding</keyword>
<evidence type="ECO:0000256" key="1">
    <source>
        <dbReference type="ARBA" id="ARBA00023015"/>
    </source>
</evidence>
<reference evidence="5 6" key="1">
    <citation type="submission" date="2017-01" db="EMBL/GenBank/DDBJ databases">
        <authorList>
            <person name="Varghese N."/>
            <person name="Submissions S."/>
        </authorList>
    </citation>
    <scope>NUCLEOTIDE SEQUENCE [LARGE SCALE GENOMIC DNA]</scope>
    <source>
        <strain evidence="5 6">DSM 2061</strain>
    </source>
</reference>
<name>A0ABY1L1E5_9FLAO</name>
<dbReference type="Pfam" id="PF00356">
    <property type="entry name" value="LacI"/>
    <property type="match status" value="1"/>
</dbReference>
<dbReference type="Proteomes" id="UP000185728">
    <property type="component" value="Unassembled WGS sequence"/>
</dbReference>